<dbReference type="VEuPathDB" id="TrichDB:TVAG_327740"/>
<evidence type="ECO:0000313" key="2">
    <source>
        <dbReference type="Proteomes" id="UP000001542"/>
    </source>
</evidence>
<dbReference type="InParanoid" id="A2G076"/>
<dbReference type="SMR" id="A2G076"/>
<reference evidence="1" key="2">
    <citation type="journal article" date="2007" name="Science">
        <title>Draft genome sequence of the sexually transmitted pathogen Trichomonas vaginalis.</title>
        <authorList>
            <person name="Carlton J.M."/>
            <person name="Hirt R.P."/>
            <person name="Silva J.C."/>
            <person name="Delcher A.L."/>
            <person name="Schatz M."/>
            <person name="Zhao Q."/>
            <person name="Wortman J.R."/>
            <person name="Bidwell S.L."/>
            <person name="Alsmark U.C.M."/>
            <person name="Besteiro S."/>
            <person name="Sicheritz-Ponten T."/>
            <person name="Noel C.J."/>
            <person name="Dacks J.B."/>
            <person name="Foster P.G."/>
            <person name="Simillion C."/>
            <person name="Van de Peer Y."/>
            <person name="Miranda-Saavedra D."/>
            <person name="Barton G.J."/>
            <person name="Westrop G.D."/>
            <person name="Mueller S."/>
            <person name="Dessi D."/>
            <person name="Fiori P.L."/>
            <person name="Ren Q."/>
            <person name="Paulsen I."/>
            <person name="Zhang H."/>
            <person name="Bastida-Corcuera F.D."/>
            <person name="Simoes-Barbosa A."/>
            <person name="Brown M.T."/>
            <person name="Hayes R.D."/>
            <person name="Mukherjee M."/>
            <person name="Okumura C.Y."/>
            <person name="Schneider R."/>
            <person name="Smith A.J."/>
            <person name="Vanacova S."/>
            <person name="Villalvazo M."/>
            <person name="Haas B.J."/>
            <person name="Pertea M."/>
            <person name="Feldblyum T.V."/>
            <person name="Utterback T.R."/>
            <person name="Shu C.L."/>
            <person name="Osoegawa K."/>
            <person name="de Jong P.J."/>
            <person name="Hrdy I."/>
            <person name="Horvathova L."/>
            <person name="Zubacova Z."/>
            <person name="Dolezal P."/>
            <person name="Malik S.B."/>
            <person name="Logsdon J.M. Jr."/>
            <person name="Henze K."/>
            <person name="Gupta A."/>
            <person name="Wang C.C."/>
            <person name="Dunne R.L."/>
            <person name="Upcroft J.A."/>
            <person name="Upcroft P."/>
            <person name="White O."/>
            <person name="Salzberg S.L."/>
            <person name="Tang P."/>
            <person name="Chiu C.-H."/>
            <person name="Lee Y.-S."/>
            <person name="Embley T.M."/>
            <person name="Coombs G.H."/>
            <person name="Mottram J.C."/>
            <person name="Tachezy J."/>
            <person name="Fraser-Liggett C.M."/>
            <person name="Johnson P.J."/>
        </authorList>
    </citation>
    <scope>NUCLEOTIDE SEQUENCE [LARGE SCALE GENOMIC DNA]</scope>
    <source>
        <strain evidence="1">G3</strain>
    </source>
</reference>
<sequence length="275" mass="31792">MTNDMEYITFRHIINKDQKFKLLVPLLFSYENILKLISCKLQKNSDQILLFKPNDVRSLHKSTHPNVKAILEAMDMIDPSDDMTICFDIAPESVKTVDRSDITVIDKNGKTKQRFAIYLPRGDQSNERLIEEINKTVTDKYKYFYSVNGFPRDFVPGERVEFNHRVVLETELEEPENDEEVLLRVVNRDQLLGDNGKLPYYIKEKSDKKVDELLKEISTKTGQIVHLIKGTSRRPEIADHKDLLAKDIVNMNIAVITKISLSALYGESSELKMNK</sequence>
<accession>A2G076</accession>
<organism evidence="1 2">
    <name type="scientific">Trichomonas vaginalis (strain ATCC PRA-98 / G3)</name>
    <dbReference type="NCBI Taxonomy" id="412133"/>
    <lineage>
        <taxon>Eukaryota</taxon>
        <taxon>Metamonada</taxon>
        <taxon>Parabasalia</taxon>
        <taxon>Trichomonadida</taxon>
        <taxon>Trichomonadidae</taxon>
        <taxon>Trichomonas</taxon>
    </lineage>
</organism>
<dbReference type="RefSeq" id="XP_001302362.1">
    <property type="nucleotide sequence ID" value="XM_001302361.1"/>
</dbReference>
<dbReference type="VEuPathDB" id="TrichDB:TVAGG3_0512000"/>
<reference evidence="1" key="1">
    <citation type="submission" date="2006-10" db="EMBL/GenBank/DDBJ databases">
        <authorList>
            <person name="Amadeo P."/>
            <person name="Zhao Q."/>
            <person name="Wortman J."/>
            <person name="Fraser-Liggett C."/>
            <person name="Carlton J."/>
        </authorList>
    </citation>
    <scope>NUCLEOTIDE SEQUENCE</scope>
    <source>
        <strain evidence="1">G3</strain>
    </source>
</reference>
<gene>
    <name evidence="1" type="ORF">TVAG_327740</name>
</gene>
<protein>
    <submittedName>
        <fullName evidence="1">Uncharacterized protein</fullName>
    </submittedName>
</protein>
<name>A2G076_TRIV3</name>
<keyword evidence="2" id="KW-1185">Reference proteome</keyword>
<dbReference type="Proteomes" id="UP000001542">
    <property type="component" value="Unassembled WGS sequence"/>
</dbReference>
<evidence type="ECO:0000313" key="1">
    <source>
        <dbReference type="EMBL" id="EAX89432.1"/>
    </source>
</evidence>
<dbReference type="KEGG" id="tva:4743541"/>
<dbReference type="AlphaFoldDB" id="A2G076"/>
<dbReference type="EMBL" id="DS114200">
    <property type="protein sequence ID" value="EAX89432.1"/>
    <property type="molecule type" value="Genomic_DNA"/>
</dbReference>
<proteinExistence type="predicted"/>